<evidence type="ECO:0000313" key="2">
    <source>
        <dbReference type="EMBL" id="KFG26495.1"/>
    </source>
</evidence>
<protein>
    <submittedName>
        <fullName evidence="1">Uncharacterized protein</fullName>
    </submittedName>
</protein>
<dbReference type="Proteomes" id="UP000005622">
    <property type="component" value="Unassembled WGS sequence"/>
</dbReference>
<accession>H8ZA44</accession>
<organism evidence="1">
    <name type="scientific">Nematocida ausubeli (strain ATCC PRA-371 / ERTm2)</name>
    <name type="common">Nematode killer fungus</name>
    <dbReference type="NCBI Taxonomy" id="1913371"/>
    <lineage>
        <taxon>Eukaryota</taxon>
        <taxon>Fungi</taxon>
        <taxon>Fungi incertae sedis</taxon>
        <taxon>Microsporidia</taxon>
        <taxon>Nematocida</taxon>
    </lineage>
</organism>
<evidence type="ECO:0000313" key="3">
    <source>
        <dbReference type="Proteomes" id="UP000054524"/>
    </source>
</evidence>
<keyword evidence="3" id="KW-1185">Reference proteome</keyword>
<proteinExistence type="predicted"/>
<reference evidence="2 3" key="3">
    <citation type="journal article" date="2014" name="Genome Announc.">
        <title>Genome Sequence of the Microsporidian Species Nematocida sp1 Strain ERTm6 (ATCC PRA-372).</title>
        <authorList>
            <person name="Bakowski M.A."/>
            <person name="Priest M."/>
            <person name="Young S."/>
            <person name="Cuomo C.A."/>
            <person name="Troemel E.R."/>
        </authorList>
    </citation>
    <scope>NUCLEOTIDE SEQUENCE [LARGE SCALE GENOMIC DNA]</scope>
    <source>
        <strain evidence="2 3">ERTm6</strain>
    </source>
</reference>
<evidence type="ECO:0000313" key="1">
    <source>
        <dbReference type="EMBL" id="EHY66825.1"/>
    </source>
</evidence>
<dbReference type="EMBL" id="JH604633">
    <property type="protein sequence ID" value="EHY66825.1"/>
    <property type="molecule type" value="Genomic_DNA"/>
</dbReference>
<gene>
    <name evidence="1" type="ORF">NERG_00465</name>
    <name evidence="2" type="ORF">NESG_00642</name>
</gene>
<accession>A0A086J2X7</accession>
<reference evidence="2" key="2">
    <citation type="submission" date="2012-10" db="EMBL/GenBank/DDBJ databases">
        <authorList>
            <consortium name="The Broad Institute Genome Sequencing Platform"/>
            <consortium name="The Broad Institute Genome Sequencing Center for Infectious Disease"/>
            <person name="Cuomo C."/>
            <person name="Troemel E."/>
            <person name="Walker B."/>
            <person name="Young S.K."/>
            <person name="Zeng Q."/>
            <person name="Gargeya S."/>
            <person name="Fitzgerald M."/>
            <person name="Haas B."/>
            <person name="Abouelleil A."/>
            <person name="Alvarado L."/>
            <person name="Arachchi H.M."/>
            <person name="Berlin A.M."/>
            <person name="Chapman S.B."/>
            <person name="Goldberg J."/>
            <person name="Griggs A."/>
            <person name="Gujja S."/>
            <person name="Hansen M."/>
            <person name="Howarth C."/>
            <person name="Imamovic A."/>
            <person name="Larimer J."/>
            <person name="McCowan C."/>
            <person name="Murphy C."/>
            <person name="Neiman D."/>
            <person name="Pearson M."/>
            <person name="Priest M."/>
            <person name="Roberts A."/>
            <person name="Saif S."/>
            <person name="Shea T."/>
            <person name="Sisk P."/>
            <person name="Sykes S."/>
            <person name="Wortman J."/>
            <person name="Nusbaum C."/>
            <person name="Birren B."/>
        </authorList>
    </citation>
    <scope>NUCLEOTIDE SEQUENCE</scope>
    <source>
        <strain evidence="2">ERTm6</strain>
    </source>
</reference>
<sequence>MSSLTLISVACGVSVYSFISTLKDLSSVLLVDFECEYNFDSLGIEVIHEFNASTSIKDKRIIIINRIDSFVNSPAELQVRMNMMYKAVYSGAKVYTTLLKTKYNRYTVYIDRMIEDMIEYIPENSTSTA</sequence>
<name>H8ZA44_NEMA1</name>
<dbReference type="HOGENOM" id="CLU_2027328_0_0_1"/>
<dbReference type="EMBL" id="AKIJ01000002">
    <property type="protein sequence ID" value="KFG26495.1"/>
    <property type="molecule type" value="Genomic_DNA"/>
</dbReference>
<reference evidence="1" key="1">
    <citation type="submission" date="2011-03" db="EMBL/GenBank/DDBJ databases">
        <title>The Genome Sequence of Nematocida sp1 strain ERTm2.</title>
        <authorList>
            <consortium name="The Broad Institute Genome Sequencing Platform"/>
            <consortium name="The Broad Institute Genome Sequencing Center for Infectious Disease"/>
            <person name="Cuomo C."/>
            <person name="Troemel E."/>
            <person name="Young S.K."/>
            <person name="Zeng Q."/>
            <person name="Gargeya S."/>
            <person name="Fitzgerald M."/>
            <person name="Haas B."/>
            <person name="Abouelleil A."/>
            <person name="Alvarado L."/>
            <person name="Arachchi H.M."/>
            <person name="Berlin A."/>
            <person name="Brown A."/>
            <person name="Chapman S.B."/>
            <person name="Chen Z."/>
            <person name="Dunbar C."/>
            <person name="Freedman E."/>
            <person name="Gearin G."/>
            <person name="Gellesch M."/>
            <person name="Goldberg J."/>
            <person name="Griggs A."/>
            <person name="Gujja S."/>
            <person name="Heilman E.R."/>
            <person name="Heiman D."/>
            <person name="Howarth C."/>
            <person name="Larson L."/>
            <person name="Lui A."/>
            <person name="MacDonald P.J.P."/>
            <person name="Mehta T."/>
            <person name="Montmayeur A."/>
            <person name="Murphy C."/>
            <person name="Neiman D."/>
            <person name="Pearson M."/>
            <person name="Priest M."/>
            <person name="Roberts A."/>
            <person name="Saif S."/>
            <person name="Shea T."/>
            <person name="Shenoy N."/>
            <person name="Sisk P."/>
            <person name="Stolte C."/>
            <person name="Sykes S."/>
            <person name="White J."/>
            <person name="Yandava C."/>
            <person name="Wortman J."/>
            <person name="Nusbaum C."/>
            <person name="Birren B."/>
        </authorList>
    </citation>
    <scope>NUCLEOTIDE SEQUENCE</scope>
    <source>
        <strain evidence="1">ERTm2</strain>
    </source>
</reference>
<dbReference type="AlphaFoldDB" id="H8ZA44"/>
<dbReference type="Proteomes" id="UP000054524">
    <property type="component" value="Unassembled WGS sequence"/>
</dbReference>